<evidence type="ECO:0000313" key="2">
    <source>
        <dbReference type="Proteomes" id="UP000594454"/>
    </source>
</evidence>
<dbReference type="Proteomes" id="UP000594454">
    <property type="component" value="Chromosome 2"/>
</dbReference>
<evidence type="ECO:0000313" key="1">
    <source>
        <dbReference type="EMBL" id="CAD7082608.1"/>
    </source>
</evidence>
<reference evidence="1 2" key="1">
    <citation type="submission" date="2020-11" db="EMBL/GenBank/DDBJ databases">
        <authorList>
            <person name="Wallbank WR R."/>
            <person name="Pardo Diaz C."/>
            <person name="Kozak K."/>
            <person name="Martin S."/>
            <person name="Jiggins C."/>
            <person name="Moest M."/>
            <person name="Warren A I."/>
            <person name="Generalovic N T."/>
            <person name="Byers J.R.P. K."/>
            <person name="Montejo-Kovacevich G."/>
            <person name="Yen C E."/>
        </authorList>
    </citation>
    <scope>NUCLEOTIDE SEQUENCE [LARGE SCALE GENOMIC DNA]</scope>
</reference>
<organism evidence="1 2">
    <name type="scientific">Hermetia illucens</name>
    <name type="common">Black soldier fly</name>
    <dbReference type="NCBI Taxonomy" id="343691"/>
    <lineage>
        <taxon>Eukaryota</taxon>
        <taxon>Metazoa</taxon>
        <taxon>Ecdysozoa</taxon>
        <taxon>Arthropoda</taxon>
        <taxon>Hexapoda</taxon>
        <taxon>Insecta</taxon>
        <taxon>Pterygota</taxon>
        <taxon>Neoptera</taxon>
        <taxon>Endopterygota</taxon>
        <taxon>Diptera</taxon>
        <taxon>Brachycera</taxon>
        <taxon>Stratiomyomorpha</taxon>
        <taxon>Stratiomyidae</taxon>
        <taxon>Hermetiinae</taxon>
        <taxon>Hermetia</taxon>
    </lineage>
</organism>
<dbReference type="InParanoid" id="A0A7R8YRD4"/>
<keyword evidence="2" id="KW-1185">Reference proteome</keyword>
<name>A0A7R8YRD4_HERIL</name>
<protein>
    <submittedName>
        <fullName evidence="1">Uncharacterized protein</fullName>
    </submittedName>
</protein>
<dbReference type="OrthoDB" id="3598281at2759"/>
<dbReference type="AlphaFoldDB" id="A0A7R8YRD4"/>
<gene>
    <name evidence="1" type="ORF">HERILL_LOCUS5628</name>
</gene>
<sequence>MSATYSAIHHNEHDRLYSSHSDNDVLSETEMWAVIERDIGALPLYLKNILSINGYNHLLSLEELDETSIQEVEKFARENMKNYVPNTEAYFYIFKKNPADFRIVSGHRKLLLKLRERIRQNGVHYYTQLKVPVIKMMADFYNDEELNSQSEPPQIKPPLDQSIEPTLAPPPSITLTPIDPPEETTIKRRRKQNTIPDIYNEEDKIRLLVYNWYHKYTEEELDMPSIGAAVCDSEEKTYGVVACPLCAIHVKIGAERNKNGSNRWIISNYVKHFQKHHPASFKQDRGFKIEIC</sequence>
<accession>A0A7R8YRD4</accession>
<proteinExistence type="predicted"/>
<dbReference type="EMBL" id="LR899010">
    <property type="protein sequence ID" value="CAD7082608.1"/>
    <property type="molecule type" value="Genomic_DNA"/>
</dbReference>